<protein>
    <submittedName>
        <fullName evidence="2">Helix-turn-helix domain-containing protein</fullName>
    </submittedName>
</protein>
<proteinExistence type="predicted"/>
<gene>
    <name evidence="2" type="ORF">PQR66_19415</name>
</gene>
<name>A0ABW8ZQE4_9BURK</name>
<evidence type="ECO:0000259" key="1">
    <source>
        <dbReference type="Pfam" id="PF14090"/>
    </source>
</evidence>
<evidence type="ECO:0000313" key="3">
    <source>
        <dbReference type="Proteomes" id="UP001629249"/>
    </source>
</evidence>
<comment type="caution">
    <text evidence="2">The sequence shown here is derived from an EMBL/GenBank/DDBJ whole genome shotgun (WGS) entry which is preliminary data.</text>
</comment>
<reference evidence="2 3" key="1">
    <citation type="journal article" date="2024" name="Chem. Sci.">
        <title>Discovery of megapolipeptins by genome mining of a Burkholderiales bacteria collection.</title>
        <authorList>
            <person name="Paulo B.S."/>
            <person name="Recchia M.J.J."/>
            <person name="Lee S."/>
            <person name="Fergusson C.H."/>
            <person name="Romanowski S.B."/>
            <person name="Hernandez A."/>
            <person name="Krull N."/>
            <person name="Liu D.Y."/>
            <person name="Cavanagh H."/>
            <person name="Bos A."/>
            <person name="Gray C.A."/>
            <person name="Murphy B.T."/>
            <person name="Linington R.G."/>
            <person name="Eustaquio A.S."/>
        </authorList>
    </citation>
    <scope>NUCLEOTIDE SEQUENCE [LARGE SCALE GENOMIC DNA]</scope>
    <source>
        <strain evidence="2 3">RL16-012-BIC-B</strain>
    </source>
</reference>
<dbReference type="RefSeq" id="WP_408329172.1">
    <property type="nucleotide sequence ID" value="NZ_JAQQFH010000008.1"/>
</dbReference>
<feature type="domain" description="Winged helix-turn-helix" evidence="1">
    <location>
        <begin position="40"/>
        <end position="86"/>
    </location>
</feature>
<accession>A0ABW8ZQE4</accession>
<dbReference type="Proteomes" id="UP001629249">
    <property type="component" value="Unassembled WGS sequence"/>
</dbReference>
<sequence length="97" mass="10913">MASANNSPEFLGFVDQRRSAQRARALAMLQLAPRTTYDFRTVGVSHPAARIRELIEIGYRIEVDRIDCADGAGFFHRGVARYRLAEDASQSTLPLFR</sequence>
<dbReference type="InterPro" id="IPR055245">
    <property type="entry name" value="HTH_proteobacteria"/>
</dbReference>
<keyword evidence="3" id="KW-1185">Reference proteome</keyword>
<dbReference type="EMBL" id="JAQQFN010000014">
    <property type="protein sequence ID" value="MFL9885221.1"/>
    <property type="molecule type" value="Genomic_DNA"/>
</dbReference>
<organism evidence="2 3">
    <name type="scientific">Paraburkholderia agricolaris</name>
    <dbReference type="NCBI Taxonomy" id="2152888"/>
    <lineage>
        <taxon>Bacteria</taxon>
        <taxon>Pseudomonadati</taxon>
        <taxon>Pseudomonadota</taxon>
        <taxon>Betaproteobacteria</taxon>
        <taxon>Burkholderiales</taxon>
        <taxon>Burkholderiaceae</taxon>
        <taxon>Paraburkholderia</taxon>
    </lineage>
</organism>
<dbReference type="Pfam" id="PF14090">
    <property type="entry name" value="HTH_39"/>
    <property type="match status" value="1"/>
</dbReference>
<evidence type="ECO:0000313" key="2">
    <source>
        <dbReference type="EMBL" id="MFL9885221.1"/>
    </source>
</evidence>